<evidence type="ECO:0000313" key="2">
    <source>
        <dbReference type="Proteomes" id="UP000183832"/>
    </source>
</evidence>
<name>A0A1J1I792_9DIPT</name>
<evidence type="ECO:0000313" key="1">
    <source>
        <dbReference type="EMBL" id="CRK95618.1"/>
    </source>
</evidence>
<dbReference type="Proteomes" id="UP000183832">
    <property type="component" value="Unassembled WGS sequence"/>
</dbReference>
<organism evidence="1 2">
    <name type="scientific">Clunio marinus</name>
    <dbReference type="NCBI Taxonomy" id="568069"/>
    <lineage>
        <taxon>Eukaryota</taxon>
        <taxon>Metazoa</taxon>
        <taxon>Ecdysozoa</taxon>
        <taxon>Arthropoda</taxon>
        <taxon>Hexapoda</taxon>
        <taxon>Insecta</taxon>
        <taxon>Pterygota</taxon>
        <taxon>Neoptera</taxon>
        <taxon>Endopterygota</taxon>
        <taxon>Diptera</taxon>
        <taxon>Nematocera</taxon>
        <taxon>Chironomoidea</taxon>
        <taxon>Chironomidae</taxon>
        <taxon>Clunio</taxon>
    </lineage>
</organism>
<gene>
    <name evidence="1" type="ORF">CLUMA_CG009076</name>
</gene>
<dbReference type="AlphaFoldDB" id="A0A1J1I792"/>
<accession>A0A1J1I792</accession>
<keyword evidence="2" id="KW-1185">Reference proteome</keyword>
<protein>
    <submittedName>
        <fullName evidence="1">CLUMA_CG009076, isoform A</fullName>
    </submittedName>
</protein>
<sequence>MILCLKNKILFFSYEEGRDVNRSLIIDGTLNGASFKVPKKEKEDYNLETISSRRRCLAKIGSDVVLGIFHSHSYVLVLCMLEREKHSECKKKKKEHAEHYKRSCDAFEMH</sequence>
<dbReference type="EMBL" id="CVRI01000042">
    <property type="protein sequence ID" value="CRK95618.1"/>
    <property type="molecule type" value="Genomic_DNA"/>
</dbReference>
<proteinExistence type="predicted"/>
<reference evidence="1 2" key="1">
    <citation type="submission" date="2015-04" db="EMBL/GenBank/DDBJ databases">
        <authorList>
            <person name="Syromyatnikov M.Y."/>
            <person name="Popov V.N."/>
        </authorList>
    </citation>
    <scope>NUCLEOTIDE SEQUENCE [LARGE SCALE GENOMIC DNA]</scope>
</reference>